<sequence length="66" mass="7102">MTSSPNLLKTFSLGACRNRLKSLDARSFVISNETVSVVDPRRPLPSATRFASAAPFGDASTVSVRF</sequence>
<keyword evidence="1" id="KW-1185">Reference proteome</keyword>
<dbReference type="Proteomes" id="UP000095287">
    <property type="component" value="Unplaced"/>
</dbReference>
<name>A0A1I7YUI9_9BILA</name>
<protein>
    <submittedName>
        <fullName evidence="2">Uncharacterized protein</fullName>
    </submittedName>
</protein>
<dbReference type="AlphaFoldDB" id="A0A1I7YUI9"/>
<evidence type="ECO:0000313" key="2">
    <source>
        <dbReference type="WBParaSite" id="L893_g19862.t1"/>
    </source>
</evidence>
<organism evidence="1 2">
    <name type="scientific">Steinernema glaseri</name>
    <dbReference type="NCBI Taxonomy" id="37863"/>
    <lineage>
        <taxon>Eukaryota</taxon>
        <taxon>Metazoa</taxon>
        <taxon>Ecdysozoa</taxon>
        <taxon>Nematoda</taxon>
        <taxon>Chromadorea</taxon>
        <taxon>Rhabditida</taxon>
        <taxon>Tylenchina</taxon>
        <taxon>Panagrolaimomorpha</taxon>
        <taxon>Strongyloidoidea</taxon>
        <taxon>Steinernematidae</taxon>
        <taxon>Steinernema</taxon>
    </lineage>
</organism>
<evidence type="ECO:0000313" key="1">
    <source>
        <dbReference type="Proteomes" id="UP000095287"/>
    </source>
</evidence>
<accession>A0A1I7YUI9</accession>
<dbReference type="WBParaSite" id="L893_g19862.t1">
    <property type="protein sequence ID" value="L893_g19862.t1"/>
    <property type="gene ID" value="L893_g19862"/>
</dbReference>
<reference evidence="2" key="1">
    <citation type="submission" date="2016-11" db="UniProtKB">
        <authorList>
            <consortium name="WormBaseParasite"/>
        </authorList>
    </citation>
    <scope>IDENTIFICATION</scope>
</reference>
<proteinExistence type="predicted"/>